<dbReference type="SUPFAM" id="SSF55856">
    <property type="entry name" value="Cytochrome b5-like heme/steroid binding domain"/>
    <property type="match status" value="1"/>
</dbReference>
<comment type="similarity">
    <text evidence="1">Belongs to the flavoprotein pyridine nucleotide cytochrome reductase family.</text>
</comment>
<keyword evidence="4" id="KW-0560">Oxidoreductase</keyword>
<evidence type="ECO:0000256" key="4">
    <source>
        <dbReference type="ARBA" id="ARBA00023002"/>
    </source>
</evidence>
<accession>A0ABD0Y8V2</accession>
<keyword evidence="10" id="KW-1185">Reference proteome</keyword>
<dbReference type="SMART" id="SM01117">
    <property type="entry name" value="Cyt-b5"/>
    <property type="match status" value="1"/>
</dbReference>
<dbReference type="PRINTS" id="PR00406">
    <property type="entry name" value="CYTB5RDTASE"/>
</dbReference>
<keyword evidence="2" id="KW-0349">Heme</keyword>
<dbReference type="PANTHER" id="PTHR46237:SF1">
    <property type="entry name" value="CYTOCHROME B5 REDUCTASE 4"/>
    <property type="match status" value="1"/>
</dbReference>
<evidence type="ECO:0000313" key="9">
    <source>
        <dbReference type="EMBL" id="KAL1123489.1"/>
    </source>
</evidence>
<dbReference type="Gene3D" id="3.10.120.10">
    <property type="entry name" value="Cytochrome b5-like heme/steroid binding domain"/>
    <property type="match status" value="1"/>
</dbReference>
<dbReference type="Proteomes" id="UP001558652">
    <property type="component" value="Unassembled WGS sequence"/>
</dbReference>
<name>A0ABD0Y8V2_9HEMI</name>
<organism evidence="9 10">
    <name type="scientific">Ranatra chinensis</name>
    <dbReference type="NCBI Taxonomy" id="642074"/>
    <lineage>
        <taxon>Eukaryota</taxon>
        <taxon>Metazoa</taxon>
        <taxon>Ecdysozoa</taxon>
        <taxon>Arthropoda</taxon>
        <taxon>Hexapoda</taxon>
        <taxon>Insecta</taxon>
        <taxon>Pterygota</taxon>
        <taxon>Neoptera</taxon>
        <taxon>Paraneoptera</taxon>
        <taxon>Hemiptera</taxon>
        <taxon>Heteroptera</taxon>
        <taxon>Panheteroptera</taxon>
        <taxon>Nepomorpha</taxon>
        <taxon>Nepidae</taxon>
        <taxon>Ranatrinae</taxon>
        <taxon>Ranatra</taxon>
    </lineage>
</organism>
<dbReference type="Gene3D" id="2.40.30.10">
    <property type="entry name" value="Translation factors"/>
    <property type="match status" value="1"/>
</dbReference>
<comment type="caution">
    <text evidence="9">The sequence shown here is derived from an EMBL/GenBank/DDBJ whole genome shotgun (WGS) entry which is preliminary data.</text>
</comment>
<dbReference type="PRINTS" id="PR00363">
    <property type="entry name" value="CYTOCHROMEB5"/>
</dbReference>
<dbReference type="InterPro" id="IPR039261">
    <property type="entry name" value="FNR_nucleotide-bd"/>
</dbReference>
<dbReference type="PANTHER" id="PTHR46237">
    <property type="entry name" value="CYTOCHROME B5 REDUCTASE 4 FAMILY MEMBER"/>
    <property type="match status" value="1"/>
</dbReference>
<evidence type="ECO:0000259" key="7">
    <source>
        <dbReference type="PROSITE" id="PS50255"/>
    </source>
</evidence>
<dbReference type="InterPro" id="IPR018506">
    <property type="entry name" value="Cyt_B5_heme-BS"/>
</dbReference>
<evidence type="ECO:0000256" key="6">
    <source>
        <dbReference type="SAM" id="MobiDB-lite"/>
    </source>
</evidence>
<gene>
    <name evidence="9" type="ORF">AAG570_002569</name>
</gene>
<dbReference type="AlphaFoldDB" id="A0ABD0Y8V2"/>
<dbReference type="Pfam" id="PF00970">
    <property type="entry name" value="FAD_binding_6"/>
    <property type="match status" value="1"/>
</dbReference>
<proteinExistence type="inferred from homology"/>
<evidence type="ECO:0000313" key="10">
    <source>
        <dbReference type="Proteomes" id="UP001558652"/>
    </source>
</evidence>
<dbReference type="PROSITE" id="PS00191">
    <property type="entry name" value="CYTOCHROME_B5_1"/>
    <property type="match status" value="1"/>
</dbReference>
<dbReference type="InterPro" id="IPR036400">
    <property type="entry name" value="Cyt_B5-like_heme/steroid_sf"/>
</dbReference>
<evidence type="ECO:0000256" key="1">
    <source>
        <dbReference type="ARBA" id="ARBA00006105"/>
    </source>
</evidence>
<feature type="region of interest" description="Disordered" evidence="6">
    <location>
        <begin position="195"/>
        <end position="226"/>
    </location>
</feature>
<evidence type="ECO:0000256" key="2">
    <source>
        <dbReference type="ARBA" id="ARBA00022617"/>
    </source>
</evidence>
<dbReference type="InterPro" id="IPR008333">
    <property type="entry name" value="Cbr1-like_FAD-bd_dom"/>
</dbReference>
<feature type="compositionally biased region" description="Polar residues" evidence="6">
    <location>
        <begin position="199"/>
        <end position="214"/>
    </location>
</feature>
<dbReference type="InterPro" id="IPR017927">
    <property type="entry name" value="FAD-bd_FR_type"/>
</dbReference>
<keyword evidence="5" id="KW-0408">Iron</keyword>
<dbReference type="Pfam" id="PF00173">
    <property type="entry name" value="Cyt-b5"/>
    <property type="match status" value="1"/>
</dbReference>
<evidence type="ECO:0000256" key="5">
    <source>
        <dbReference type="ARBA" id="ARBA00023004"/>
    </source>
</evidence>
<dbReference type="InterPro" id="IPR001199">
    <property type="entry name" value="Cyt_B5-like_heme/steroid-bd"/>
</dbReference>
<sequence>MCANIPRRQLVKSEKGSGRTKVALKPGHSLLDWIRLGSAPGEDLSGRGGAPPQPITRQQLAQHKTTSDVWLAISACITFDDIPVPPANGGLNGVVVRIPDYHAIGPGFDSLRGKVYNVTRYLDFHPGGVDEIMKGAGMDATSLFNKVHPWVNYESMLKRCFVGTLRQHQDSLDLADCFADSNSDRGGGLTIVDVPPDKNSCSSTPATSPVSPDSNGAIVTRNNKSRGRTSRAQNILIRADWYQQLSYVSLVFYTRQPTNKIHVDYTEDKELWVELGDGCWTGWEVNRCVRWPPQVTVSPTKLEVRLNKMQTLLWDDLSILEPPRKGGIVECGRKSTGHCPVSVFSSTRLTHNVYLIAVRYLDRVYNYIPIGHHVFLKTNIGGNIVERAYTPVCGLLEAFDPGLVWLVVKRYPDGVFSSWLTGVSAGQPVDLQLSRPQGLFSTADLMSAAMVSPPATLTLLAAGSGITPMVRLIVWALANTNSVSYLALYTDKGVTWNSHVT</sequence>
<evidence type="ECO:0000256" key="3">
    <source>
        <dbReference type="ARBA" id="ARBA00022723"/>
    </source>
</evidence>
<dbReference type="PROSITE" id="PS51384">
    <property type="entry name" value="FAD_FR"/>
    <property type="match status" value="1"/>
</dbReference>
<dbReference type="InterPro" id="IPR051872">
    <property type="entry name" value="Cytochrome_b5/Flavoprotein_Rdt"/>
</dbReference>
<feature type="domain" description="Cytochrome b5 heme-binding" evidence="7">
    <location>
        <begin position="52"/>
        <end position="166"/>
    </location>
</feature>
<dbReference type="SUPFAM" id="SSF52343">
    <property type="entry name" value="Ferredoxin reductase-like, C-terminal NADP-linked domain"/>
    <property type="match status" value="1"/>
</dbReference>
<protein>
    <recommendedName>
        <fullName evidence="11">Cytochrome-b5 reductase</fullName>
    </recommendedName>
</protein>
<dbReference type="SUPFAM" id="SSF63380">
    <property type="entry name" value="Riboflavin synthase domain-like"/>
    <property type="match status" value="1"/>
</dbReference>
<dbReference type="EMBL" id="JBFDAA010000012">
    <property type="protein sequence ID" value="KAL1123489.1"/>
    <property type="molecule type" value="Genomic_DNA"/>
</dbReference>
<feature type="domain" description="FAD-binding FR-type" evidence="8">
    <location>
        <begin position="336"/>
        <end position="443"/>
    </location>
</feature>
<evidence type="ECO:0008006" key="11">
    <source>
        <dbReference type="Google" id="ProtNLM"/>
    </source>
</evidence>
<keyword evidence="3" id="KW-0479">Metal-binding</keyword>
<dbReference type="GO" id="GO:0046872">
    <property type="term" value="F:metal ion binding"/>
    <property type="evidence" value="ECO:0007669"/>
    <property type="project" value="UniProtKB-KW"/>
</dbReference>
<dbReference type="PROSITE" id="PS50255">
    <property type="entry name" value="CYTOCHROME_B5_2"/>
    <property type="match status" value="1"/>
</dbReference>
<evidence type="ECO:0000259" key="8">
    <source>
        <dbReference type="PROSITE" id="PS51384"/>
    </source>
</evidence>
<dbReference type="InterPro" id="IPR017938">
    <property type="entry name" value="Riboflavin_synthase-like_b-brl"/>
</dbReference>
<reference evidence="9 10" key="1">
    <citation type="submission" date="2024-07" db="EMBL/GenBank/DDBJ databases">
        <title>Chromosome-level genome assembly of the water stick insect Ranatra chinensis (Heteroptera: Nepidae).</title>
        <authorList>
            <person name="Liu X."/>
        </authorList>
    </citation>
    <scope>NUCLEOTIDE SEQUENCE [LARGE SCALE GENOMIC DNA]</scope>
    <source>
        <strain evidence="9">Cailab_2021Rc</strain>
        <tissue evidence="9">Muscle</tissue>
    </source>
</reference>